<gene>
    <name evidence="2" type="ORF">F2A26_12100</name>
    <name evidence="3" type="ORF">RVH17_00440</name>
</gene>
<reference evidence="3" key="2">
    <citation type="submission" date="2023-10" db="EMBL/GenBank/DDBJ databases">
        <title>Genome Sequence of the Bacteria from From Gut Wall in Crohn's Disease.</title>
        <authorList>
            <person name="Rodriguez-Palacios A."/>
        </authorList>
    </citation>
    <scope>NUCLEOTIDE SEQUENCE</scope>
    <source>
        <strain evidence="3">CavFT-hAR58</strain>
    </source>
</reference>
<protein>
    <submittedName>
        <fullName evidence="2">Peptidase S24</fullName>
    </submittedName>
    <submittedName>
        <fullName evidence="3">S24 family peptidase</fullName>
    </submittedName>
</protein>
<dbReference type="InterPro" id="IPR015927">
    <property type="entry name" value="Peptidase_S24_S26A/B/C"/>
</dbReference>
<dbReference type="EMBL" id="VVND01000020">
    <property type="protein sequence ID" value="KAA3158211.1"/>
    <property type="molecule type" value="Genomic_DNA"/>
</dbReference>
<proteinExistence type="predicted"/>
<dbReference type="PANTHER" id="PTHR33516:SF2">
    <property type="entry name" value="LEXA REPRESSOR-RELATED"/>
    <property type="match status" value="1"/>
</dbReference>
<dbReference type="EMBL" id="JAWDES010000001">
    <property type="protein sequence ID" value="MDU0258599.1"/>
    <property type="molecule type" value="Genomic_DNA"/>
</dbReference>
<dbReference type="Gene3D" id="2.10.109.10">
    <property type="entry name" value="Umud Fragment, subunit A"/>
    <property type="match status" value="2"/>
</dbReference>
<evidence type="ECO:0000313" key="4">
    <source>
        <dbReference type="Proteomes" id="UP000324870"/>
    </source>
</evidence>
<dbReference type="InterPro" id="IPR050077">
    <property type="entry name" value="LexA_repressor"/>
</dbReference>
<dbReference type="SUPFAM" id="SSF51306">
    <property type="entry name" value="LexA/Signal peptidase"/>
    <property type="match status" value="2"/>
</dbReference>
<keyword evidence="4" id="KW-1185">Reference proteome</keyword>
<evidence type="ECO:0000313" key="2">
    <source>
        <dbReference type="EMBL" id="KAA3158211.1"/>
    </source>
</evidence>
<dbReference type="PANTHER" id="PTHR33516">
    <property type="entry name" value="LEXA REPRESSOR"/>
    <property type="match status" value="1"/>
</dbReference>
<evidence type="ECO:0000313" key="5">
    <source>
        <dbReference type="Proteomes" id="UP001181347"/>
    </source>
</evidence>
<dbReference type="InterPro" id="IPR039418">
    <property type="entry name" value="LexA-like"/>
</dbReference>
<dbReference type="RefSeq" id="WP_009598742.1">
    <property type="nucleotide sequence ID" value="NZ_BAAFKU010000022.1"/>
</dbReference>
<reference evidence="2 4" key="1">
    <citation type="journal article" date="2019" name="Nat. Med.">
        <title>A library of human gut bacterial isolates paired with longitudinal multiomics data enables mechanistic microbiome research.</title>
        <authorList>
            <person name="Poyet M."/>
            <person name="Groussin M."/>
            <person name="Gibbons S.M."/>
            <person name="Avila-Pacheco J."/>
            <person name="Jiang X."/>
            <person name="Kearney S.M."/>
            <person name="Perrotta A.R."/>
            <person name="Berdy B."/>
            <person name="Zhao S."/>
            <person name="Lieberman T.D."/>
            <person name="Swanson P.K."/>
            <person name="Smith M."/>
            <person name="Roesemann S."/>
            <person name="Alexander J.E."/>
            <person name="Rich S.A."/>
            <person name="Livny J."/>
            <person name="Vlamakis H."/>
            <person name="Clish C."/>
            <person name="Bullock K."/>
            <person name="Deik A."/>
            <person name="Scott J."/>
            <person name="Pierce K.A."/>
            <person name="Xavier R.J."/>
            <person name="Alm E.J."/>
        </authorList>
    </citation>
    <scope>NUCLEOTIDE SEQUENCE [LARGE SCALE GENOMIC DNA]</scope>
    <source>
        <strain evidence="2 4">BIOML-A1</strain>
    </source>
</reference>
<dbReference type="Proteomes" id="UP000324870">
    <property type="component" value="Unassembled WGS sequence"/>
</dbReference>
<evidence type="ECO:0000313" key="3">
    <source>
        <dbReference type="EMBL" id="MDU0258599.1"/>
    </source>
</evidence>
<dbReference type="Pfam" id="PF00717">
    <property type="entry name" value="Peptidase_S24"/>
    <property type="match status" value="2"/>
</dbReference>
<feature type="domain" description="Peptidase S24/S26A/S26B/S26C" evidence="1">
    <location>
        <begin position="23"/>
        <end position="112"/>
    </location>
</feature>
<organism evidence="3 5">
    <name type="scientific">Alistipes finegoldii</name>
    <dbReference type="NCBI Taxonomy" id="214856"/>
    <lineage>
        <taxon>Bacteria</taxon>
        <taxon>Pseudomonadati</taxon>
        <taxon>Bacteroidota</taxon>
        <taxon>Bacteroidia</taxon>
        <taxon>Bacteroidales</taxon>
        <taxon>Rikenellaceae</taxon>
        <taxon>Alistipes</taxon>
    </lineage>
</organism>
<feature type="domain" description="Peptidase S24/S26A/S26B/S26C" evidence="1">
    <location>
        <begin position="184"/>
        <end position="279"/>
    </location>
</feature>
<dbReference type="Proteomes" id="UP001181347">
    <property type="component" value="Unassembled WGS sequence"/>
</dbReference>
<name>A0AAE4RVT3_9BACT</name>
<accession>A0AAE4RVT3</accession>
<dbReference type="CDD" id="cd06529">
    <property type="entry name" value="S24_LexA-like"/>
    <property type="match status" value="1"/>
</dbReference>
<dbReference type="AlphaFoldDB" id="A0AAE4RVT3"/>
<comment type="caution">
    <text evidence="3">The sequence shown here is derived from an EMBL/GenBank/DDBJ whole genome shotgun (WGS) entry which is preliminary data.</text>
</comment>
<dbReference type="InterPro" id="IPR036286">
    <property type="entry name" value="LexA/Signal_pep-like_sf"/>
</dbReference>
<evidence type="ECO:0000259" key="1">
    <source>
        <dbReference type="Pfam" id="PF00717"/>
    </source>
</evidence>
<sequence>MNIHFDIYGLITTTVKSLPYVSEGIPAGFPSPAADYIGDRIDLNEVLILSPGATYYARVRDYYLVEEELEQGDGILFDTRLAPRTGDLAFCEVCGERVLKYIRKRGRELWLLGGGTDDTLPVDGDTEARVLGVVTVVIKVRRFKRRRTRLIDRLPQKEQPALFERRAIRASYFPASDVPVAGLVDLNEELIPNPISTFFGKVRGISLIEDDIEDSDSVIVDRMLEPRWGDLAVCVTSEGFTMKYVEVHDDGEIWLMPGNKDYAPIRITGENERLIWGIVTHSIRQLRTKKGGIG</sequence>